<proteinExistence type="predicted"/>
<reference evidence="2 3" key="1">
    <citation type="submission" date="2023-12" db="EMBL/GenBank/DDBJ databases">
        <title>Whole genome sequencing of Paenibacillus phoenicis isolated from the Phoenix Mars Lander spacecraft assembly facility.</title>
        <authorList>
            <person name="Garcia A."/>
            <person name="Venkateswaran K."/>
        </authorList>
    </citation>
    <scope>NUCLEOTIDE SEQUENCE [LARGE SCALE GENOMIC DNA]</scope>
    <source>
        <strain evidence="2 3">3PO2SA</strain>
    </source>
</reference>
<name>A0ABU5PK23_9BACL</name>
<accession>A0ABU5PK23</accession>
<dbReference type="Pfam" id="PF11877">
    <property type="entry name" value="DUF3397"/>
    <property type="match status" value="1"/>
</dbReference>
<protein>
    <submittedName>
        <fullName evidence="2">DUF3397 domain-containing protein</fullName>
    </submittedName>
</protein>
<keyword evidence="3" id="KW-1185">Reference proteome</keyword>
<feature type="transmembrane region" description="Helical" evidence="1">
    <location>
        <begin position="99"/>
        <end position="124"/>
    </location>
</feature>
<comment type="caution">
    <text evidence="2">The sequence shown here is derived from an EMBL/GenBank/DDBJ whole genome shotgun (WGS) entry which is preliminary data.</text>
</comment>
<dbReference type="EMBL" id="JAYERP010000001">
    <property type="protein sequence ID" value="MEA3570260.1"/>
    <property type="molecule type" value="Genomic_DNA"/>
</dbReference>
<evidence type="ECO:0000256" key="1">
    <source>
        <dbReference type="SAM" id="Phobius"/>
    </source>
</evidence>
<sequence length="127" mass="14185">MEALVSSLIVLAMIPVIPFGLVYFIHYYVKRDKKRALKLAMDVTTLFLILSVSALFNNVFHSTFGFYLIVLILLVVSGLIGGAQTRLKGRVDARKLLRVVWRLAFAATGLAYVLLFLISFITYITAA</sequence>
<evidence type="ECO:0000313" key="3">
    <source>
        <dbReference type="Proteomes" id="UP001292216"/>
    </source>
</evidence>
<keyword evidence="1" id="KW-1133">Transmembrane helix</keyword>
<keyword evidence="1" id="KW-0472">Membrane</keyword>
<dbReference type="RefSeq" id="WP_260070710.1">
    <property type="nucleotide sequence ID" value="NZ_CBCSKM010000017.1"/>
</dbReference>
<keyword evidence="1" id="KW-0812">Transmembrane</keyword>
<feature type="transmembrane region" description="Helical" evidence="1">
    <location>
        <begin position="6"/>
        <end position="27"/>
    </location>
</feature>
<dbReference type="Proteomes" id="UP001292216">
    <property type="component" value="Unassembled WGS sequence"/>
</dbReference>
<feature type="transmembrane region" description="Helical" evidence="1">
    <location>
        <begin position="39"/>
        <end position="60"/>
    </location>
</feature>
<evidence type="ECO:0000313" key="2">
    <source>
        <dbReference type="EMBL" id="MEA3570260.1"/>
    </source>
</evidence>
<organism evidence="2 3">
    <name type="scientific">Paenibacillus phoenicis</name>
    <dbReference type="NCBI Taxonomy" id="554117"/>
    <lineage>
        <taxon>Bacteria</taxon>
        <taxon>Bacillati</taxon>
        <taxon>Bacillota</taxon>
        <taxon>Bacilli</taxon>
        <taxon>Bacillales</taxon>
        <taxon>Paenibacillaceae</taxon>
        <taxon>Paenibacillus</taxon>
    </lineage>
</organism>
<feature type="transmembrane region" description="Helical" evidence="1">
    <location>
        <begin position="66"/>
        <end position="87"/>
    </location>
</feature>
<gene>
    <name evidence="2" type="ORF">U9M73_09640</name>
</gene>
<dbReference type="InterPro" id="IPR024515">
    <property type="entry name" value="DUF3397"/>
</dbReference>